<gene>
    <name evidence="2" type="ORF">POF43_024155</name>
</gene>
<keyword evidence="3" id="KW-1185">Reference proteome</keyword>
<proteinExistence type="predicted"/>
<organism evidence="2 3">
    <name type="scientific">Streptantibioticus silvisoli</name>
    <dbReference type="NCBI Taxonomy" id="2705255"/>
    <lineage>
        <taxon>Bacteria</taxon>
        <taxon>Bacillati</taxon>
        <taxon>Actinomycetota</taxon>
        <taxon>Actinomycetes</taxon>
        <taxon>Kitasatosporales</taxon>
        <taxon>Streptomycetaceae</taxon>
        <taxon>Streptantibioticus</taxon>
    </lineage>
</organism>
<protein>
    <submittedName>
        <fullName evidence="2">WYL domain-containing protein</fullName>
    </submittedName>
</protein>
<dbReference type="InterPro" id="IPR026881">
    <property type="entry name" value="WYL_dom"/>
</dbReference>
<dbReference type="PROSITE" id="PS52050">
    <property type="entry name" value="WYL"/>
    <property type="match status" value="1"/>
</dbReference>
<accession>A0ABT6W4V4</accession>
<sequence>MNRTLAAIRRTIRTALTADPCLVTAVRGYRHSLIVDLYQAIDTGTTVVISYRKASGEASRRAIRPLDLRVTAAGDIILRAHDLRDGDDTHFRIDRITNHQTLTSAVALAA</sequence>
<evidence type="ECO:0000313" key="3">
    <source>
        <dbReference type="Proteomes" id="UP001156398"/>
    </source>
</evidence>
<name>A0ABT6W4V4_9ACTN</name>
<feature type="domain" description="WYL" evidence="1">
    <location>
        <begin position="36"/>
        <end position="98"/>
    </location>
</feature>
<evidence type="ECO:0000313" key="2">
    <source>
        <dbReference type="EMBL" id="MDI5965783.1"/>
    </source>
</evidence>
<comment type="caution">
    <text evidence="2">The sequence shown here is derived from an EMBL/GenBank/DDBJ whole genome shotgun (WGS) entry which is preliminary data.</text>
</comment>
<reference evidence="2 3" key="1">
    <citation type="submission" date="2023-05" db="EMBL/GenBank/DDBJ databases">
        <title>Streptantibioticus silvisoli sp. nov., acidotolerant actinomycetes 1 from pine litter.</title>
        <authorList>
            <person name="Swiecimska M."/>
            <person name="Golinska P."/>
            <person name="Sangal V."/>
            <person name="Wachnowicz B."/>
            <person name="Goodfellow M."/>
        </authorList>
    </citation>
    <scope>NUCLEOTIDE SEQUENCE [LARGE SCALE GENOMIC DNA]</scope>
    <source>
        <strain evidence="2 3">SL54</strain>
    </source>
</reference>
<dbReference type="RefSeq" id="WP_271322057.1">
    <property type="nucleotide sequence ID" value="NZ_JAAGKO020000040.1"/>
</dbReference>
<evidence type="ECO:0000259" key="1">
    <source>
        <dbReference type="Pfam" id="PF13280"/>
    </source>
</evidence>
<dbReference type="Proteomes" id="UP001156398">
    <property type="component" value="Unassembled WGS sequence"/>
</dbReference>
<dbReference type="EMBL" id="JAAGKO020000040">
    <property type="protein sequence ID" value="MDI5965783.1"/>
    <property type="molecule type" value="Genomic_DNA"/>
</dbReference>
<dbReference type="Pfam" id="PF13280">
    <property type="entry name" value="WYL"/>
    <property type="match status" value="1"/>
</dbReference>